<dbReference type="InterPro" id="IPR000863">
    <property type="entry name" value="Sulfotransferase_dom"/>
</dbReference>
<reference evidence="5" key="1">
    <citation type="submission" date="2023-07" db="EMBL/GenBank/DDBJ databases">
        <title>Chromosome-level genome assembly of Artemia franciscana.</title>
        <authorList>
            <person name="Jo E."/>
        </authorList>
    </citation>
    <scope>NUCLEOTIDE SEQUENCE</scope>
    <source>
        <tissue evidence="5">Whole body</tissue>
    </source>
</reference>
<sequence length="385" mass="45029">MNIYRRYFFKIFEKVKVQNTLAIPVKTFTNGSLNGDATVRKTRLVKRLVAAVLFSGTLGIAVYVKHKKIENLRSLLENCKRLPDDPNYGDKAGDRFLYNGYVLHGEMIKNGTIRDVKNFEFRPQDVVVASFPKSGTTWLEEIVFLIQTHLDFKLAASTILESRFPYLEYPYPGLKSIAKQQGGRMIKTHLPLSLLPDDLLQKGTKVIYIMRNPKDVAVSYYHFFRLLSFVNYKGEFRDFLKSFMKNEVVYTPYFPHVLEYWNNRDNPNLLVVHFEEMKKDPETVVQKISNFLGKDLTYDEVRMIVEHTRFENMAINPSVNYSHWEDLGLVNKNEGKFFRKGAVGDWQNYFSEDLNRDFDSWISQNLENTKLAFIFADTTEDKHKK</sequence>
<protein>
    <recommendedName>
        <fullName evidence="4">Sulfotransferase domain-containing protein</fullName>
    </recommendedName>
</protein>
<dbReference type="EMBL" id="JAVRJZ010000002">
    <property type="protein sequence ID" value="KAK2725733.1"/>
    <property type="molecule type" value="Genomic_DNA"/>
</dbReference>
<accession>A0AA88ICS1</accession>
<name>A0AA88ICS1_ARTSF</name>
<gene>
    <name evidence="5" type="ORF">QYM36_000281</name>
</gene>
<evidence type="ECO:0000256" key="2">
    <source>
        <dbReference type="ARBA" id="ARBA00022679"/>
    </source>
</evidence>
<evidence type="ECO:0000256" key="3">
    <source>
        <dbReference type="SAM" id="Phobius"/>
    </source>
</evidence>
<keyword evidence="2" id="KW-0808">Transferase</keyword>
<keyword evidence="3" id="KW-0812">Transmembrane</keyword>
<keyword evidence="3" id="KW-0472">Membrane</keyword>
<dbReference type="Gene3D" id="3.40.50.300">
    <property type="entry name" value="P-loop containing nucleotide triphosphate hydrolases"/>
    <property type="match status" value="1"/>
</dbReference>
<comment type="similarity">
    <text evidence="1">Belongs to the sulfotransferase 1 family.</text>
</comment>
<dbReference type="InterPro" id="IPR027417">
    <property type="entry name" value="P-loop_NTPase"/>
</dbReference>
<dbReference type="Proteomes" id="UP001187531">
    <property type="component" value="Unassembled WGS sequence"/>
</dbReference>
<dbReference type="SUPFAM" id="SSF52540">
    <property type="entry name" value="P-loop containing nucleoside triphosphate hydrolases"/>
    <property type="match status" value="1"/>
</dbReference>
<feature type="domain" description="Sulfotransferase" evidence="4">
    <location>
        <begin position="123"/>
        <end position="369"/>
    </location>
</feature>
<evidence type="ECO:0000256" key="1">
    <source>
        <dbReference type="ARBA" id="ARBA00005771"/>
    </source>
</evidence>
<evidence type="ECO:0000313" key="6">
    <source>
        <dbReference type="Proteomes" id="UP001187531"/>
    </source>
</evidence>
<feature type="transmembrane region" description="Helical" evidence="3">
    <location>
        <begin position="48"/>
        <end position="64"/>
    </location>
</feature>
<keyword evidence="6" id="KW-1185">Reference proteome</keyword>
<dbReference type="GO" id="GO:0008146">
    <property type="term" value="F:sulfotransferase activity"/>
    <property type="evidence" value="ECO:0007669"/>
    <property type="project" value="InterPro"/>
</dbReference>
<organism evidence="5 6">
    <name type="scientific">Artemia franciscana</name>
    <name type="common">Brine shrimp</name>
    <name type="synonym">Artemia sanfranciscana</name>
    <dbReference type="NCBI Taxonomy" id="6661"/>
    <lineage>
        <taxon>Eukaryota</taxon>
        <taxon>Metazoa</taxon>
        <taxon>Ecdysozoa</taxon>
        <taxon>Arthropoda</taxon>
        <taxon>Crustacea</taxon>
        <taxon>Branchiopoda</taxon>
        <taxon>Anostraca</taxon>
        <taxon>Artemiidae</taxon>
        <taxon>Artemia</taxon>
    </lineage>
</organism>
<evidence type="ECO:0000259" key="4">
    <source>
        <dbReference type="Pfam" id="PF00685"/>
    </source>
</evidence>
<proteinExistence type="inferred from homology"/>
<dbReference type="AlphaFoldDB" id="A0AA88ICS1"/>
<dbReference type="Pfam" id="PF00685">
    <property type="entry name" value="Sulfotransfer_1"/>
    <property type="match status" value="1"/>
</dbReference>
<evidence type="ECO:0000313" key="5">
    <source>
        <dbReference type="EMBL" id="KAK2725733.1"/>
    </source>
</evidence>
<keyword evidence="3" id="KW-1133">Transmembrane helix</keyword>
<dbReference type="PANTHER" id="PTHR11783">
    <property type="entry name" value="SULFOTRANSFERASE SULT"/>
    <property type="match status" value="1"/>
</dbReference>
<comment type="caution">
    <text evidence="5">The sequence shown here is derived from an EMBL/GenBank/DDBJ whole genome shotgun (WGS) entry which is preliminary data.</text>
</comment>